<evidence type="ECO:0000256" key="1">
    <source>
        <dbReference type="ARBA" id="ARBA00004370"/>
    </source>
</evidence>
<dbReference type="Gene3D" id="1.20.1070.10">
    <property type="entry name" value="Rhodopsin 7-helix transmembrane proteins"/>
    <property type="match status" value="1"/>
</dbReference>
<comment type="subcellular location">
    <subcellularLocation>
        <location evidence="1">Membrane</location>
    </subcellularLocation>
</comment>
<dbReference type="InterPro" id="IPR047130">
    <property type="entry name" value="7TM_GPCR_Srsx_nematod"/>
</dbReference>
<dbReference type="InterPro" id="IPR017452">
    <property type="entry name" value="GPCR_Rhodpsn_7TM"/>
</dbReference>
<dbReference type="EnsemblMetazoa" id="PPA41192.1">
    <property type="protein sequence ID" value="PPA41192.1"/>
    <property type="gene ID" value="WBGene00279561"/>
</dbReference>
<dbReference type="PANTHER" id="PTHR23360">
    <property type="entry name" value="G-PROTEIN COUPLED RECEPTORS FAMILY 1 PROFILE DOMAIN-CONTAINING PROTEIN-RELATED"/>
    <property type="match status" value="1"/>
</dbReference>
<dbReference type="PANTHER" id="PTHR23360:SF29">
    <property type="entry name" value="G_PROTEIN_RECEP_F1_2 DOMAIN-CONTAINING PROTEIN"/>
    <property type="match status" value="1"/>
</dbReference>
<dbReference type="Proteomes" id="UP000005239">
    <property type="component" value="Unassembled WGS sequence"/>
</dbReference>
<keyword evidence="4" id="KW-0472">Membrane</keyword>
<dbReference type="OrthoDB" id="5876466at2759"/>
<evidence type="ECO:0000313" key="6">
    <source>
        <dbReference type="Proteomes" id="UP000005239"/>
    </source>
</evidence>
<evidence type="ECO:0000256" key="4">
    <source>
        <dbReference type="ARBA" id="ARBA00023136"/>
    </source>
</evidence>
<sequence length="342" mass="37947">MYYKSINTVTSDPAAYLDDLRGQVVSNQNLIYIGSICAFINIPLLLLLITLAFADLINCLSIMAQGIQRSSILLDVIATSLMPIKSPFDCAGELWLILREVGGLWAPMIQIIMGSERIVAVFKPVWYNRTYRMRSVASVLISVLFVVASIVSATIVAWTRRERKLSHYCGRRSAFTASYGTYVYVINVCGYAIGFALNLISYCKVRTFMSRTEKSRNLARLRYYLAISAMSTVLVSIPNLINLASVCFGRIADRVANAANWATAINSGMNFFVYLALNEEFRSRCKQIVNALLGLNATASMVEAKSAMGNYQAEKGCVIKIKKKACNSSLHPISSHFRQTIS</sequence>
<dbReference type="Pfam" id="PF10320">
    <property type="entry name" value="7TM_GPCR_Srsx"/>
    <property type="match status" value="1"/>
</dbReference>
<gene>
    <name evidence="5" type="primary">WBGene00279561</name>
</gene>
<dbReference type="CDD" id="cd00637">
    <property type="entry name" value="7tm_classA_rhodopsin-like"/>
    <property type="match status" value="1"/>
</dbReference>
<keyword evidence="3" id="KW-1133">Transmembrane helix</keyword>
<accession>A0A8R1UX71</accession>
<dbReference type="AlphaFoldDB" id="A0A2A6CMA7"/>
<name>A0A2A6CMA7_PRIPA</name>
<evidence type="ECO:0000256" key="3">
    <source>
        <dbReference type="ARBA" id="ARBA00022989"/>
    </source>
</evidence>
<keyword evidence="2" id="KW-0812">Transmembrane</keyword>
<dbReference type="InterPro" id="IPR019424">
    <property type="entry name" value="7TM_GPCR_Srsx"/>
</dbReference>
<organism evidence="5 6">
    <name type="scientific">Pristionchus pacificus</name>
    <name type="common">Parasitic nematode worm</name>
    <dbReference type="NCBI Taxonomy" id="54126"/>
    <lineage>
        <taxon>Eukaryota</taxon>
        <taxon>Metazoa</taxon>
        <taxon>Ecdysozoa</taxon>
        <taxon>Nematoda</taxon>
        <taxon>Chromadorea</taxon>
        <taxon>Rhabditida</taxon>
        <taxon>Rhabditina</taxon>
        <taxon>Diplogasteromorpha</taxon>
        <taxon>Diplogasteroidea</taxon>
        <taxon>Neodiplogasteridae</taxon>
        <taxon>Pristionchus</taxon>
    </lineage>
</organism>
<dbReference type="PROSITE" id="PS50262">
    <property type="entry name" value="G_PROTEIN_RECEP_F1_2"/>
    <property type="match status" value="1"/>
</dbReference>
<protein>
    <submittedName>
        <fullName evidence="5">G protein-coupled receptor</fullName>
    </submittedName>
</protein>
<dbReference type="GO" id="GO:0016020">
    <property type="term" value="C:membrane"/>
    <property type="evidence" value="ECO:0007669"/>
    <property type="project" value="UniProtKB-SubCell"/>
</dbReference>
<reference evidence="6" key="1">
    <citation type="journal article" date="2008" name="Nat. Genet.">
        <title>The Pristionchus pacificus genome provides a unique perspective on nematode lifestyle and parasitism.</title>
        <authorList>
            <person name="Dieterich C."/>
            <person name="Clifton S.W."/>
            <person name="Schuster L.N."/>
            <person name="Chinwalla A."/>
            <person name="Delehaunty K."/>
            <person name="Dinkelacker I."/>
            <person name="Fulton L."/>
            <person name="Fulton R."/>
            <person name="Godfrey J."/>
            <person name="Minx P."/>
            <person name="Mitreva M."/>
            <person name="Roeseler W."/>
            <person name="Tian H."/>
            <person name="Witte H."/>
            <person name="Yang S.P."/>
            <person name="Wilson R.K."/>
            <person name="Sommer R.J."/>
        </authorList>
    </citation>
    <scope>NUCLEOTIDE SEQUENCE [LARGE SCALE GENOMIC DNA]</scope>
    <source>
        <strain evidence="6">PS312</strain>
    </source>
</reference>
<evidence type="ECO:0000256" key="2">
    <source>
        <dbReference type="ARBA" id="ARBA00022692"/>
    </source>
</evidence>
<evidence type="ECO:0000313" key="5">
    <source>
        <dbReference type="EnsemblMetazoa" id="PPA41192.1"/>
    </source>
</evidence>
<dbReference type="SUPFAM" id="SSF81321">
    <property type="entry name" value="Family A G protein-coupled receptor-like"/>
    <property type="match status" value="1"/>
</dbReference>
<accession>A0A2A6CMA7</accession>
<proteinExistence type="predicted"/>
<reference evidence="5" key="2">
    <citation type="submission" date="2022-06" db="UniProtKB">
        <authorList>
            <consortium name="EnsemblMetazoa"/>
        </authorList>
    </citation>
    <scope>IDENTIFICATION</scope>
    <source>
        <strain evidence="5">PS312</strain>
    </source>
</reference>
<keyword evidence="6" id="KW-1185">Reference proteome</keyword>